<evidence type="ECO:0000313" key="2">
    <source>
        <dbReference type="EMBL" id="MFC3632022.1"/>
    </source>
</evidence>
<feature type="domain" description="AAA+ ATPase" evidence="1">
    <location>
        <begin position="161"/>
        <end position="314"/>
    </location>
</feature>
<comment type="caution">
    <text evidence="2">The sequence shown here is derived from an EMBL/GenBank/DDBJ whole genome shotgun (WGS) entry which is preliminary data.</text>
</comment>
<organism evidence="2 3">
    <name type="scientific">Paracoccus angustae</name>
    <dbReference type="NCBI Taxonomy" id="1671480"/>
    <lineage>
        <taxon>Bacteria</taxon>
        <taxon>Pseudomonadati</taxon>
        <taxon>Pseudomonadota</taxon>
        <taxon>Alphaproteobacteria</taxon>
        <taxon>Rhodobacterales</taxon>
        <taxon>Paracoccaceae</taxon>
        <taxon>Paracoccus</taxon>
    </lineage>
</organism>
<dbReference type="InterPro" id="IPR027417">
    <property type="entry name" value="P-loop_NTPase"/>
</dbReference>
<dbReference type="SMART" id="SM00382">
    <property type="entry name" value="AAA"/>
    <property type="match status" value="1"/>
</dbReference>
<gene>
    <name evidence="2" type="ORF">ACFOM8_21620</name>
</gene>
<dbReference type="InterPro" id="IPR003593">
    <property type="entry name" value="AAA+_ATPase"/>
</dbReference>
<evidence type="ECO:0000259" key="1">
    <source>
        <dbReference type="SMART" id="SM00382"/>
    </source>
</evidence>
<protein>
    <submittedName>
        <fullName evidence="2">AAA family ATPase</fullName>
    </submittedName>
</protein>
<proteinExistence type="predicted"/>
<reference evidence="3" key="1">
    <citation type="journal article" date="2019" name="Int. J. Syst. Evol. Microbiol.">
        <title>The Global Catalogue of Microorganisms (GCM) 10K type strain sequencing project: providing services to taxonomists for standard genome sequencing and annotation.</title>
        <authorList>
            <consortium name="The Broad Institute Genomics Platform"/>
            <consortium name="The Broad Institute Genome Sequencing Center for Infectious Disease"/>
            <person name="Wu L."/>
            <person name="Ma J."/>
        </authorList>
    </citation>
    <scope>NUCLEOTIDE SEQUENCE [LARGE SCALE GENOMIC DNA]</scope>
    <source>
        <strain evidence="3">KCTC 42473</strain>
    </source>
</reference>
<dbReference type="Proteomes" id="UP001595539">
    <property type="component" value="Unassembled WGS sequence"/>
</dbReference>
<accession>A0ABV7UA49</accession>
<dbReference type="InterPro" id="IPR003959">
    <property type="entry name" value="ATPase_AAA_core"/>
</dbReference>
<dbReference type="Gene3D" id="3.40.50.300">
    <property type="entry name" value="P-loop containing nucleotide triphosphate hydrolases"/>
    <property type="match status" value="1"/>
</dbReference>
<name>A0ABV7UA49_9RHOB</name>
<dbReference type="PANTHER" id="PTHR43718">
    <property type="entry name" value="LON PROTEASE"/>
    <property type="match status" value="1"/>
</dbReference>
<dbReference type="EMBL" id="JBHRXY010000060">
    <property type="protein sequence ID" value="MFC3632022.1"/>
    <property type="molecule type" value="Genomic_DNA"/>
</dbReference>
<evidence type="ECO:0000313" key="3">
    <source>
        <dbReference type="Proteomes" id="UP001595539"/>
    </source>
</evidence>
<dbReference type="PANTHER" id="PTHR43718:SF2">
    <property type="entry name" value="LON PROTEASE HOMOLOG, MITOCHONDRIAL"/>
    <property type="match status" value="1"/>
</dbReference>
<dbReference type="Pfam" id="PF00004">
    <property type="entry name" value="AAA"/>
    <property type="match status" value="1"/>
</dbReference>
<dbReference type="RefSeq" id="WP_377764471.1">
    <property type="nucleotide sequence ID" value="NZ_JBHRXY010000060.1"/>
</dbReference>
<dbReference type="SUPFAM" id="SSF52540">
    <property type="entry name" value="P-loop containing nucleoside triphosphate hydrolases"/>
    <property type="match status" value="1"/>
</dbReference>
<dbReference type="InterPro" id="IPR027065">
    <property type="entry name" value="Lon_Prtase"/>
</dbReference>
<sequence length="376" mass="41329">MGSTKRTHVLPFRAPEQAMKAASIRDRLTAHLEQLRVKQISSRVGDVSDMSPAEAQKAVYDEIPFGDLITLDDKKRLARRAMKLHAARTRGVPDLGWIKSEEERDQILAASRGVDLTGIVTPDEADEIIASVHSKMPWMSRVTVPFMKRMRQRAKRGEAFHVQPTLLLGPPGIGKSTIFHMISHLYGLPSVTVDVGSSGGGIFAVTGAERGWGSGHAGAVVRAILEQRVANPLVIIDEIDRGGRDTATEKGTILPGIHGALLGMIEPETAARWRCPYYGIEFDLQHVSWVMTSNTLNGLPSALLSRVQIIRLESFRSAEVADVTRTMSSGRLAPEVADALAAMLSDHAERRPVDLRTIRRAIEKAEEMQHDEDPLH</sequence>
<keyword evidence="3" id="KW-1185">Reference proteome</keyword>